<dbReference type="Pfam" id="PF20360">
    <property type="entry name" value="DUF6655"/>
    <property type="match status" value="1"/>
</dbReference>
<sequence length="191" mass="20431">VIRLFAILIGAVLTVGCTAVKETQPARTATEQLILSHAVIDAVQQIKADEVAGKKVMLDLSYLKTVDIEFTKGELRDRLLQLGAELVTDAAAAEIIVEARSPGLGIDDSKTAIGIPAIPIPVPSVGTFETPALSLYRYDKQHGIAGISLTGIEASTGKHVFSVGPIIGNAVHSDMRFIGLPLYKNRKYLDR</sequence>
<protein>
    <submittedName>
        <fullName evidence="1">Uncharacterized protein</fullName>
    </submittedName>
</protein>
<organism evidence="1">
    <name type="scientific">marine metagenome</name>
    <dbReference type="NCBI Taxonomy" id="408172"/>
    <lineage>
        <taxon>unclassified sequences</taxon>
        <taxon>metagenomes</taxon>
        <taxon>ecological metagenomes</taxon>
    </lineage>
</organism>
<feature type="non-terminal residue" evidence="1">
    <location>
        <position position="1"/>
    </location>
</feature>
<accession>A0A383EZZ7</accession>
<proteinExistence type="predicted"/>
<dbReference type="AlphaFoldDB" id="A0A383EZZ7"/>
<gene>
    <name evidence="1" type="ORF">METZ01_LOCUS515386</name>
</gene>
<dbReference type="EMBL" id="UINC01230412">
    <property type="protein sequence ID" value="SVE62532.1"/>
    <property type="molecule type" value="Genomic_DNA"/>
</dbReference>
<dbReference type="InterPro" id="IPR046596">
    <property type="entry name" value="DUF6655"/>
</dbReference>
<name>A0A383EZZ7_9ZZZZ</name>
<reference evidence="1" key="1">
    <citation type="submission" date="2018-05" db="EMBL/GenBank/DDBJ databases">
        <authorList>
            <person name="Lanie J.A."/>
            <person name="Ng W.-L."/>
            <person name="Kazmierczak K.M."/>
            <person name="Andrzejewski T.M."/>
            <person name="Davidsen T.M."/>
            <person name="Wayne K.J."/>
            <person name="Tettelin H."/>
            <person name="Glass J.I."/>
            <person name="Rusch D."/>
            <person name="Podicherti R."/>
            <person name="Tsui H.-C.T."/>
            <person name="Winkler M.E."/>
        </authorList>
    </citation>
    <scope>NUCLEOTIDE SEQUENCE</scope>
</reference>
<evidence type="ECO:0000313" key="1">
    <source>
        <dbReference type="EMBL" id="SVE62532.1"/>
    </source>
</evidence>